<dbReference type="GO" id="GO:0003676">
    <property type="term" value="F:nucleic acid binding"/>
    <property type="evidence" value="ECO:0007669"/>
    <property type="project" value="InterPro"/>
</dbReference>
<feature type="non-terminal residue" evidence="1">
    <location>
        <position position="1"/>
    </location>
</feature>
<reference evidence="1" key="1">
    <citation type="submission" date="2018-05" db="EMBL/GenBank/DDBJ databases">
        <title>Draft genome of Mucuna pruriens seed.</title>
        <authorList>
            <person name="Nnadi N.E."/>
            <person name="Vos R."/>
            <person name="Hasami M.H."/>
            <person name="Devisetty U.K."/>
            <person name="Aguiy J.C."/>
        </authorList>
    </citation>
    <scope>NUCLEOTIDE SEQUENCE [LARGE SCALE GENOMIC DNA]</scope>
    <source>
        <strain evidence="1">JCA_2017</strain>
    </source>
</reference>
<dbReference type="PANTHER" id="PTHR35046">
    <property type="entry name" value="ZINC KNUCKLE (CCHC-TYPE) FAMILY PROTEIN"/>
    <property type="match status" value="1"/>
</dbReference>
<dbReference type="Proteomes" id="UP000257109">
    <property type="component" value="Unassembled WGS sequence"/>
</dbReference>
<evidence type="ECO:0000313" key="1">
    <source>
        <dbReference type="EMBL" id="RDY05018.1"/>
    </source>
</evidence>
<accession>A0A371HQG5</accession>
<dbReference type="InterPro" id="IPR012337">
    <property type="entry name" value="RNaseH-like_sf"/>
</dbReference>
<dbReference type="STRING" id="157652.A0A371HQG5"/>
<dbReference type="SUPFAM" id="SSF53098">
    <property type="entry name" value="Ribonuclease H-like"/>
    <property type="match status" value="1"/>
</dbReference>
<keyword evidence="2" id="KW-1185">Reference proteome</keyword>
<dbReference type="PANTHER" id="PTHR35046:SF9">
    <property type="entry name" value="RNA-DIRECTED DNA POLYMERASE"/>
    <property type="match status" value="1"/>
</dbReference>
<dbReference type="OrthoDB" id="407598at2759"/>
<dbReference type="EMBL" id="QJKJ01001960">
    <property type="protein sequence ID" value="RDY05018.1"/>
    <property type="molecule type" value="Genomic_DNA"/>
</dbReference>
<organism evidence="1 2">
    <name type="scientific">Mucuna pruriens</name>
    <name type="common">Velvet bean</name>
    <name type="synonym">Dolichos pruriens</name>
    <dbReference type="NCBI Taxonomy" id="157652"/>
    <lineage>
        <taxon>Eukaryota</taxon>
        <taxon>Viridiplantae</taxon>
        <taxon>Streptophyta</taxon>
        <taxon>Embryophyta</taxon>
        <taxon>Tracheophyta</taxon>
        <taxon>Spermatophyta</taxon>
        <taxon>Magnoliopsida</taxon>
        <taxon>eudicotyledons</taxon>
        <taxon>Gunneridae</taxon>
        <taxon>Pentapetalae</taxon>
        <taxon>rosids</taxon>
        <taxon>fabids</taxon>
        <taxon>Fabales</taxon>
        <taxon>Fabaceae</taxon>
        <taxon>Papilionoideae</taxon>
        <taxon>50 kb inversion clade</taxon>
        <taxon>NPAAA clade</taxon>
        <taxon>indigoferoid/millettioid clade</taxon>
        <taxon>Phaseoleae</taxon>
        <taxon>Mucuna</taxon>
    </lineage>
</organism>
<evidence type="ECO:0000313" key="2">
    <source>
        <dbReference type="Proteomes" id="UP000257109"/>
    </source>
</evidence>
<proteinExistence type="predicted"/>
<dbReference type="AlphaFoldDB" id="A0A371HQG5"/>
<sequence>MNMVANSLSSRHALIAMLEIKMLGLDYIKEMHEKDLDLSEPFAMCVYLAFHDFPHVRKDVHNICGRYLTFKLAKSKVSPHGLYTSLPIPTIPLIDISMDFILGFPRSKGGRDSIFVVIDRFSEMAYCMRSLLSRLGTNILFSTTCHPQMDGQTESSRDREDWISHVEFAYNKVFNFTTYSPFELAYSFNPFFPLNLFTLPILPNNVNDEGLSKAQFFNRLNDKARLWKRKEKSM</sequence>
<dbReference type="InterPro" id="IPR036397">
    <property type="entry name" value="RNaseH_sf"/>
</dbReference>
<comment type="caution">
    <text evidence="1">The sequence shown here is derived from an EMBL/GenBank/DDBJ whole genome shotgun (WGS) entry which is preliminary data.</text>
</comment>
<dbReference type="Gene3D" id="3.30.420.10">
    <property type="entry name" value="Ribonuclease H-like superfamily/Ribonuclease H"/>
    <property type="match status" value="1"/>
</dbReference>
<protein>
    <recommendedName>
        <fullName evidence="3">Integrase catalytic domain-containing protein</fullName>
    </recommendedName>
</protein>
<evidence type="ECO:0008006" key="3">
    <source>
        <dbReference type="Google" id="ProtNLM"/>
    </source>
</evidence>
<gene>
    <name evidence="1" type="ORF">CR513_11181</name>
</gene>
<name>A0A371HQG5_MUCPR</name>